<protein>
    <submittedName>
        <fullName evidence="2">Uncharacterized protein</fullName>
    </submittedName>
</protein>
<feature type="compositionally biased region" description="Polar residues" evidence="1">
    <location>
        <begin position="102"/>
        <end position="119"/>
    </location>
</feature>
<feature type="compositionally biased region" description="Basic and acidic residues" evidence="1">
    <location>
        <begin position="1"/>
        <end position="11"/>
    </location>
</feature>
<accession>A0A7R8ZX15</accession>
<evidence type="ECO:0000256" key="1">
    <source>
        <dbReference type="SAM" id="MobiDB-lite"/>
    </source>
</evidence>
<name>A0A7R8ZX15_9CRUS</name>
<proteinExistence type="predicted"/>
<gene>
    <name evidence="2" type="ORF">CTOB1V02_LOCUS15407</name>
</gene>
<dbReference type="AlphaFoldDB" id="A0A7R8ZX15"/>
<reference evidence="2" key="1">
    <citation type="submission" date="2020-11" db="EMBL/GenBank/DDBJ databases">
        <authorList>
            <person name="Tran Van P."/>
        </authorList>
    </citation>
    <scope>NUCLEOTIDE SEQUENCE</scope>
</reference>
<feature type="region of interest" description="Disordered" evidence="1">
    <location>
        <begin position="1"/>
        <end position="148"/>
    </location>
</feature>
<dbReference type="EMBL" id="OB689721">
    <property type="protein sequence ID" value="CAD7237592.1"/>
    <property type="molecule type" value="Genomic_DNA"/>
</dbReference>
<sequence>MEGREFQREEAAAAEEEEMALETEGEDDDDDATDDEGDLENEGAELLHGHDKGASMGSSPRKPLPHLPARLSRATLPGRVNHLQQPPTGAAPDSGGLKQPVDFSQATDLGFDSQHQNFPSVGIPRQPSSAFLGAHGAGASTMTGHGASQTRDSLYAWLAKQQEETPAANSRLQ</sequence>
<feature type="compositionally biased region" description="Acidic residues" evidence="1">
    <location>
        <begin position="12"/>
        <end position="43"/>
    </location>
</feature>
<organism evidence="2">
    <name type="scientific">Cyprideis torosa</name>
    <dbReference type="NCBI Taxonomy" id="163714"/>
    <lineage>
        <taxon>Eukaryota</taxon>
        <taxon>Metazoa</taxon>
        <taxon>Ecdysozoa</taxon>
        <taxon>Arthropoda</taxon>
        <taxon>Crustacea</taxon>
        <taxon>Oligostraca</taxon>
        <taxon>Ostracoda</taxon>
        <taxon>Podocopa</taxon>
        <taxon>Podocopida</taxon>
        <taxon>Cytherocopina</taxon>
        <taxon>Cytheroidea</taxon>
        <taxon>Cytherideidae</taxon>
        <taxon>Cyprideis</taxon>
    </lineage>
</organism>
<feature type="non-terminal residue" evidence="2">
    <location>
        <position position="173"/>
    </location>
</feature>
<evidence type="ECO:0000313" key="2">
    <source>
        <dbReference type="EMBL" id="CAD7237592.1"/>
    </source>
</evidence>